<feature type="binding site" evidence="13">
    <location>
        <begin position="11"/>
        <end position="16"/>
    </location>
    <ligand>
        <name>NAD(+)</name>
        <dbReference type="ChEBI" id="CHEBI:57540"/>
    </ligand>
</feature>
<feature type="binding site" evidence="13">
    <location>
        <begin position="128"/>
        <end position="131"/>
    </location>
    <ligand>
        <name>NAD(+)</name>
        <dbReference type="ChEBI" id="CHEBI:57540"/>
    </ligand>
</feature>
<evidence type="ECO:0000256" key="10">
    <source>
        <dbReference type="ARBA" id="ARBA00038983"/>
    </source>
</evidence>
<keyword evidence="2 13" id="KW-0963">Cytoplasm</keyword>
<dbReference type="EMBL" id="CP034852">
    <property type="protein sequence ID" value="QCI26668.1"/>
    <property type="molecule type" value="Genomic_DNA"/>
</dbReference>
<dbReference type="InterPro" id="IPR023940">
    <property type="entry name" value="DHDPR_bac"/>
</dbReference>
<dbReference type="InterPro" id="IPR022664">
    <property type="entry name" value="DapB_N_CS"/>
</dbReference>
<name>A0A4D6YLW6_9GAMM</name>
<evidence type="ECO:0000256" key="5">
    <source>
        <dbReference type="ARBA" id="ARBA00022915"/>
    </source>
</evidence>
<dbReference type="UniPathway" id="UPA00034">
    <property type="reaction ID" value="UER00018"/>
</dbReference>
<comment type="caution">
    <text evidence="13">Lacks conserved residue(s) required for the propagation of feature annotation.</text>
</comment>
<comment type="pathway">
    <text evidence="9 13">Amino-acid biosynthesis; L-lysine biosynthesis via DAP pathway; (S)-tetrahydrodipicolinate from L-aspartate: step 4/4.</text>
</comment>
<comment type="caution">
    <text evidence="13">Was originally thought to be a dihydrodipicolinate reductase (DHDPR), catalyzing the conversion of dihydrodipicolinate to tetrahydrodipicolinate. However, it was shown in E.coli that the substrate of the enzymatic reaction is not dihydrodipicolinate (DHDP) but in fact (2S,4S)-4-hydroxy-2,3,4,5-tetrahydrodipicolinic acid (HTPA), the product released by the DapA-catalyzed reaction.</text>
</comment>
<dbReference type="GO" id="GO:0051287">
    <property type="term" value="F:NAD binding"/>
    <property type="evidence" value="ECO:0007669"/>
    <property type="project" value="UniProtKB-UniRule"/>
</dbReference>
<comment type="similarity">
    <text evidence="1 13">Belongs to the DapB family.</text>
</comment>
<feature type="domain" description="Dihydrodipicolinate reductase C-terminal" evidence="15">
    <location>
        <begin position="134"/>
        <end position="270"/>
    </location>
</feature>
<dbReference type="HAMAP" id="MF_00102">
    <property type="entry name" value="DapB"/>
    <property type="match status" value="1"/>
</dbReference>
<feature type="binding site" evidence="13">
    <location>
        <begin position="104"/>
        <end position="106"/>
    </location>
    <ligand>
        <name>NAD(+)</name>
        <dbReference type="ChEBI" id="CHEBI:57540"/>
    </ligand>
</feature>
<evidence type="ECO:0000256" key="12">
    <source>
        <dbReference type="ARBA" id="ARBA00049396"/>
    </source>
</evidence>
<dbReference type="EC" id="1.17.1.8" evidence="10 13"/>
<gene>
    <name evidence="13" type="primary">dapB</name>
    <name evidence="16" type="ORF">D9V80_00600</name>
</gene>
<comment type="subunit">
    <text evidence="13">Homotetramer.</text>
</comment>
<accession>A0A4D6YLW6</accession>
<keyword evidence="6 13" id="KW-0560">Oxidoreductase</keyword>
<dbReference type="GO" id="GO:0019877">
    <property type="term" value="P:diaminopimelate biosynthetic process"/>
    <property type="evidence" value="ECO:0007669"/>
    <property type="project" value="UniProtKB-UniRule"/>
</dbReference>
<dbReference type="Pfam" id="PF05173">
    <property type="entry name" value="DapB_C"/>
    <property type="match status" value="1"/>
</dbReference>
<dbReference type="GO" id="GO:0009089">
    <property type="term" value="P:lysine biosynthetic process via diaminopimelate"/>
    <property type="evidence" value="ECO:0007669"/>
    <property type="project" value="UniProtKB-UniRule"/>
</dbReference>
<feature type="active site" description="Proton donor/acceptor" evidence="13">
    <location>
        <position position="161"/>
    </location>
</feature>
<dbReference type="PROSITE" id="PS01298">
    <property type="entry name" value="DAPB"/>
    <property type="match status" value="1"/>
</dbReference>
<dbReference type="PANTHER" id="PTHR20836">
    <property type="entry name" value="DIHYDRODIPICOLINATE REDUCTASE"/>
    <property type="match status" value="1"/>
</dbReference>
<proteinExistence type="inferred from homology"/>
<dbReference type="GO" id="GO:0005829">
    <property type="term" value="C:cytosol"/>
    <property type="evidence" value="ECO:0007669"/>
    <property type="project" value="TreeGrafter"/>
</dbReference>
<keyword evidence="4 13" id="KW-0521">NADP</keyword>
<dbReference type="Gene3D" id="3.40.50.720">
    <property type="entry name" value="NAD(P)-binding Rossmann-like Domain"/>
    <property type="match status" value="1"/>
</dbReference>
<feature type="binding site" evidence="13">
    <location>
        <position position="162"/>
    </location>
    <ligand>
        <name>(S)-2,3,4,5-tetrahydrodipicolinate</name>
        <dbReference type="ChEBI" id="CHEBI:16845"/>
    </ligand>
</feature>
<dbReference type="GO" id="GO:0008839">
    <property type="term" value="F:4-hydroxy-tetrahydrodipicolinate reductase"/>
    <property type="evidence" value="ECO:0007669"/>
    <property type="project" value="UniProtKB-UniRule"/>
</dbReference>
<reference evidence="16 17" key="1">
    <citation type="submission" date="2018-12" db="EMBL/GenBank/DDBJ databases">
        <authorList>
            <person name="Chong R.A."/>
        </authorList>
    </citation>
    <scope>NUCLEOTIDE SEQUENCE [LARGE SCALE GENOMIC DNA]</scope>
    <source>
        <strain evidence="16 17">Tca</strain>
    </source>
</reference>
<evidence type="ECO:0000256" key="9">
    <source>
        <dbReference type="ARBA" id="ARBA00037922"/>
    </source>
</evidence>
<comment type="catalytic activity">
    <reaction evidence="12 13">
        <text>(S)-2,3,4,5-tetrahydrodipicolinate + NAD(+) + H2O = (2S,4S)-4-hydroxy-2,3,4,5-tetrahydrodipicolinate + NADH + H(+)</text>
        <dbReference type="Rhea" id="RHEA:35323"/>
        <dbReference type="ChEBI" id="CHEBI:15377"/>
        <dbReference type="ChEBI" id="CHEBI:15378"/>
        <dbReference type="ChEBI" id="CHEBI:16845"/>
        <dbReference type="ChEBI" id="CHEBI:57540"/>
        <dbReference type="ChEBI" id="CHEBI:57945"/>
        <dbReference type="ChEBI" id="CHEBI:67139"/>
        <dbReference type="EC" id="1.17.1.8"/>
    </reaction>
</comment>
<evidence type="ECO:0000256" key="7">
    <source>
        <dbReference type="ARBA" id="ARBA00023027"/>
    </source>
</evidence>
<dbReference type="RefSeq" id="WP_158353215.1">
    <property type="nucleotide sequence ID" value="NZ_CP034852.1"/>
</dbReference>
<dbReference type="GO" id="GO:0050661">
    <property type="term" value="F:NADP binding"/>
    <property type="evidence" value="ECO:0007669"/>
    <property type="project" value="UniProtKB-UniRule"/>
</dbReference>
<dbReference type="SUPFAM" id="SSF51735">
    <property type="entry name" value="NAD(P)-binding Rossmann-fold domains"/>
    <property type="match status" value="1"/>
</dbReference>
<comment type="subcellular location">
    <subcellularLocation>
        <location evidence="13">Cytoplasm</location>
    </subcellularLocation>
</comment>
<dbReference type="InterPro" id="IPR022663">
    <property type="entry name" value="DapB_C"/>
</dbReference>
<feature type="domain" description="Dihydrodipicolinate reductase N-terminal" evidence="14">
    <location>
        <begin position="5"/>
        <end position="131"/>
    </location>
</feature>
<dbReference type="OrthoDB" id="9790352at2"/>
<sequence length="274" mass="30976">MKNAIHIAVVGALGKVGKLLVSEIKKKKCLQLVAKIIKNNPSNNLKKKTFNQLNNTDTDQILYSCLKKAIQEKKIDIVIDFSNPESTIQQLKICKEFKKNIVIGTTGFNINQIKMIQEYSKKIGIVLSSNFSIGINLVCDLLKKTALILGHNSDIEIIESHHREKKDSPSGTAIHLGNVICDTLKWNLEKSAIYRKKEITPIRKKKQIGFSIIRAGNIIGEHKIIFINEFESVEIKHTAFNRTPFAEGAIRAAQWLLFKKNGLFNMNHVINETF</sequence>
<dbReference type="GO" id="GO:0016726">
    <property type="term" value="F:oxidoreductase activity, acting on CH or CH2 groups, NAD or NADP as acceptor"/>
    <property type="evidence" value="ECO:0007669"/>
    <property type="project" value="UniProtKB-UniRule"/>
</dbReference>
<dbReference type="InterPro" id="IPR036291">
    <property type="entry name" value="NAD(P)-bd_dom_sf"/>
</dbReference>
<dbReference type="Gene3D" id="3.30.360.10">
    <property type="entry name" value="Dihydrodipicolinate Reductase, domain 2"/>
    <property type="match status" value="1"/>
</dbReference>
<keyword evidence="5 13" id="KW-0220">Diaminopimelate biosynthesis</keyword>
<dbReference type="PIRSF" id="PIRSF000161">
    <property type="entry name" value="DHPR"/>
    <property type="match status" value="1"/>
</dbReference>
<dbReference type="Pfam" id="PF01113">
    <property type="entry name" value="DapB_N"/>
    <property type="match status" value="1"/>
</dbReference>
<keyword evidence="7 13" id="KW-0520">NAD</keyword>
<evidence type="ECO:0000256" key="3">
    <source>
        <dbReference type="ARBA" id="ARBA00022605"/>
    </source>
</evidence>
<dbReference type="Proteomes" id="UP000298782">
    <property type="component" value="Chromosome"/>
</dbReference>
<comment type="catalytic activity">
    <reaction evidence="11 13">
        <text>(S)-2,3,4,5-tetrahydrodipicolinate + NADP(+) + H2O = (2S,4S)-4-hydroxy-2,3,4,5-tetrahydrodipicolinate + NADPH + H(+)</text>
        <dbReference type="Rhea" id="RHEA:35331"/>
        <dbReference type="ChEBI" id="CHEBI:15377"/>
        <dbReference type="ChEBI" id="CHEBI:15378"/>
        <dbReference type="ChEBI" id="CHEBI:16845"/>
        <dbReference type="ChEBI" id="CHEBI:57783"/>
        <dbReference type="ChEBI" id="CHEBI:58349"/>
        <dbReference type="ChEBI" id="CHEBI:67139"/>
        <dbReference type="EC" id="1.17.1.8"/>
    </reaction>
</comment>
<comment type="function">
    <text evidence="13">Catalyzes the conversion of 4-hydroxy-tetrahydrodipicolinate (HTPA) to tetrahydrodipicolinate.</text>
</comment>
<dbReference type="SUPFAM" id="SSF55347">
    <property type="entry name" value="Glyceraldehyde-3-phosphate dehydrogenase-like, C-terminal domain"/>
    <property type="match status" value="1"/>
</dbReference>
<evidence type="ECO:0000256" key="2">
    <source>
        <dbReference type="ARBA" id="ARBA00022490"/>
    </source>
</evidence>
<evidence type="ECO:0000256" key="11">
    <source>
        <dbReference type="ARBA" id="ARBA00049080"/>
    </source>
</evidence>
<evidence type="ECO:0000313" key="16">
    <source>
        <dbReference type="EMBL" id="QCI26668.1"/>
    </source>
</evidence>
<evidence type="ECO:0000256" key="4">
    <source>
        <dbReference type="ARBA" id="ARBA00022857"/>
    </source>
</evidence>
<evidence type="ECO:0000256" key="1">
    <source>
        <dbReference type="ARBA" id="ARBA00006642"/>
    </source>
</evidence>
<keyword evidence="17" id="KW-1185">Reference proteome</keyword>
<dbReference type="PANTHER" id="PTHR20836:SF0">
    <property type="entry name" value="4-HYDROXY-TETRAHYDRODIPICOLINATE REDUCTASE 1, CHLOROPLASTIC-RELATED"/>
    <property type="match status" value="1"/>
</dbReference>
<dbReference type="FunFam" id="3.30.360.10:FF:000004">
    <property type="entry name" value="4-hydroxy-tetrahydrodipicolinate reductase"/>
    <property type="match status" value="1"/>
</dbReference>
<dbReference type="CDD" id="cd02274">
    <property type="entry name" value="DHDPR_N"/>
    <property type="match status" value="1"/>
</dbReference>
<protein>
    <recommendedName>
        <fullName evidence="10 13">4-hydroxy-tetrahydrodipicolinate reductase</fullName>
        <shortName evidence="13">HTPA reductase</shortName>
        <ecNumber evidence="10 13">1.17.1.8</ecNumber>
    </recommendedName>
</protein>
<dbReference type="NCBIfam" id="TIGR00036">
    <property type="entry name" value="dapB"/>
    <property type="match status" value="1"/>
</dbReference>
<feature type="active site" description="Proton donor" evidence="13">
    <location>
        <position position="165"/>
    </location>
</feature>
<evidence type="ECO:0000256" key="13">
    <source>
        <dbReference type="HAMAP-Rule" id="MF_00102"/>
    </source>
</evidence>
<organism evidence="16 17">
    <name type="scientific">Buchnera aphidicola</name>
    <name type="common">Thelaxes californica</name>
    <dbReference type="NCBI Taxonomy" id="1315998"/>
    <lineage>
        <taxon>Bacteria</taxon>
        <taxon>Pseudomonadati</taxon>
        <taxon>Pseudomonadota</taxon>
        <taxon>Gammaproteobacteria</taxon>
        <taxon>Enterobacterales</taxon>
        <taxon>Erwiniaceae</taxon>
        <taxon>Buchnera</taxon>
    </lineage>
</organism>
<evidence type="ECO:0000256" key="6">
    <source>
        <dbReference type="ARBA" id="ARBA00023002"/>
    </source>
</evidence>
<dbReference type="InterPro" id="IPR000846">
    <property type="entry name" value="DapB_N"/>
</dbReference>
<dbReference type="AlphaFoldDB" id="A0A4D6YLW6"/>
<evidence type="ECO:0000256" key="8">
    <source>
        <dbReference type="ARBA" id="ARBA00023154"/>
    </source>
</evidence>
<evidence type="ECO:0000313" key="17">
    <source>
        <dbReference type="Proteomes" id="UP000298782"/>
    </source>
</evidence>
<feature type="binding site" evidence="13">
    <location>
        <begin position="171"/>
        <end position="172"/>
    </location>
    <ligand>
        <name>(S)-2,3,4,5-tetrahydrodipicolinate</name>
        <dbReference type="ChEBI" id="CHEBI:16845"/>
    </ligand>
</feature>
<keyword evidence="8 13" id="KW-0457">Lysine biosynthesis</keyword>
<evidence type="ECO:0000259" key="15">
    <source>
        <dbReference type="Pfam" id="PF05173"/>
    </source>
</evidence>
<evidence type="ECO:0000259" key="14">
    <source>
        <dbReference type="Pfam" id="PF01113"/>
    </source>
</evidence>
<reference evidence="16 17" key="2">
    <citation type="submission" date="2019-05" db="EMBL/GenBank/DDBJ databases">
        <title>Genome evolution of the obligate endosymbiont Buchnera aphidicola.</title>
        <authorList>
            <person name="Moran N.A."/>
        </authorList>
    </citation>
    <scope>NUCLEOTIDE SEQUENCE [LARGE SCALE GENOMIC DNA]</scope>
    <source>
        <strain evidence="16 17">Tca</strain>
    </source>
</reference>
<keyword evidence="3 13" id="KW-0028">Amino-acid biosynthesis</keyword>